<feature type="region of interest" description="Disordered" evidence="1">
    <location>
        <begin position="75"/>
        <end position="96"/>
    </location>
</feature>
<reference evidence="2" key="1">
    <citation type="journal article" date="2012" name="Nat. Biotechnol.">
        <title>Reference genome sequence of the model plant Setaria.</title>
        <authorList>
            <person name="Bennetzen J.L."/>
            <person name="Schmutz J."/>
            <person name="Wang H."/>
            <person name="Percifield R."/>
            <person name="Hawkins J."/>
            <person name="Pontaroli A.C."/>
            <person name="Estep M."/>
            <person name="Feng L."/>
            <person name="Vaughn J.N."/>
            <person name="Grimwood J."/>
            <person name="Jenkins J."/>
            <person name="Barry K."/>
            <person name="Lindquist E."/>
            <person name="Hellsten U."/>
            <person name="Deshpande S."/>
            <person name="Wang X."/>
            <person name="Wu X."/>
            <person name="Mitros T."/>
            <person name="Triplett J."/>
            <person name="Yang X."/>
            <person name="Ye C.Y."/>
            <person name="Mauro-Herrera M."/>
            <person name="Wang L."/>
            <person name="Li P."/>
            <person name="Sharma M."/>
            <person name="Sharma R."/>
            <person name="Ronald P.C."/>
            <person name="Panaud O."/>
            <person name="Kellogg E.A."/>
            <person name="Brutnell T.P."/>
            <person name="Doust A.N."/>
            <person name="Tuskan G.A."/>
            <person name="Rokhsar D."/>
            <person name="Devos K.M."/>
        </authorList>
    </citation>
    <scope>NUCLEOTIDE SEQUENCE [LARGE SCALE GENOMIC DNA]</scope>
    <source>
        <strain evidence="2">Yugu1</strain>
    </source>
</reference>
<accession>A0A368Q9Y9</accession>
<dbReference type="EMBL" id="CM003529">
    <property type="protein sequence ID" value="RCV14080.1"/>
    <property type="molecule type" value="Genomic_DNA"/>
</dbReference>
<name>A0A368Q9Y9_SETIT</name>
<dbReference type="AlphaFoldDB" id="A0A368Q9Y9"/>
<organism evidence="2">
    <name type="scientific">Setaria italica</name>
    <name type="common">Foxtail millet</name>
    <name type="synonym">Panicum italicum</name>
    <dbReference type="NCBI Taxonomy" id="4555"/>
    <lineage>
        <taxon>Eukaryota</taxon>
        <taxon>Viridiplantae</taxon>
        <taxon>Streptophyta</taxon>
        <taxon>Embryophyta</taxon>
        <taxon>Tracheophyta</taxon>
        <taxon>Spermatophyta</taxon>
        <taxon>Magnoliopsida</taxon>
        <taxon>Liliopsida</taxon>
        <taxon>Poales</taxon>
        <taxon>Poaceae</taxon>
        <taxon>PACMAD clade</taxon>
        <taxon>Panicoideae</taxon>
        <taxon>Panicodae</taxon>
        <taxon>Paniceae</taxon>
        <taxon>Cenchrinae</taxon>
        <taxon>Setaria</taxon>
    </lineage>
</organism>
<sequence>MEWVMWEGDKKHTGEQGIVGKTTDAVAASGGDAMDRRGDEIRRGVGAGRSALQPTGRVVHWWRWRVRSTCDANSAVHEAPAGRRQQGHPVPGPQDRVSPLHLTVWLC</sequence>
<reference evidence="2" key="2">
    <citation type="submission" date="2015-07" db="EMBL/GenBank/DDBJ databases">
        <authorList>
            <person name="Noorani M."/>
        </authorList>
    </citation>
    <scope>NUCLEOTIDE SEQUENCE</scope>
    <source>
        <strain evidence="2">Yugu1</strain>
    </source>
</reference>
<evidence type="ECO:0000256" key="1">
    <source>
        <dbReference type="SAM" id="MobiDB-lite"/>
    </source>
</evidence>
<protein>
    <submittedName>
        <fullName evidence="2">Uncharacterized protein</fullName>
    </submittedName>
</protein>
<proteinExistence type="predicted"/>
<gene>
    <name evidence="2" type="ORF">SETIT_2G398300v2</name>
</gene>
<evidence type="ECO:0000313" key="2">
    <source>
        <dbReference type="EMBL" id="RCV14080.1"/>
    </source>
</evidence>